<feature type="signal peptide" evidence="6">
    <location>
        <begin position="1"/>
        <end position="29"/>
    </location>
</feature>
<dbReference type="GO" id="GO:0004553">
    <property type="term" value="F:hydrolase activity, hydrolyzing O-glycosyl compounds"/>
    <property type="evidence" value="ECO:0007669"/>
    <property type="project" value="InterPro"/>
</dbReference>
<dbReference type="EMBL" id="CP000697">
    <property type="protein sequence ID" value="ABQ29367.1"/>
    <property type="molecule type" value="Genomic_DNA"/>
</dbReference>
<evidence type="ECO:0000256" key="2">
    <source>
        <dbReference type="ARBA" id="ARBA00012587"/>
    </source>
</evidence>
<evidence type="ECO:0000259" key="7">
    <source>
        <dbReference type="SMART" id="SM00925"/>
    </source>
</evidence>
<dbReference type="KEGG" id="acr:Acry_0139"/>
<keyword evidence="3" id="KW-0456">Lyase</keyword>
<dbReference type="RefSeq" id="WP_011941308.1">
    <property type="nucleotide sequence ID" value="NC_009484.1"/>
</dbReference>
<dbReference type="PIRSF" id="PIRSF019422">
    <property type="entry name" value="MltA"/>
    <property type="match status" value="1"/>
</dbReference>
<dbReference type="Pfam" id="PF06725">
    <property type="entry name" value="3D"/>
    <property type="match status" value="1"/>
</dbReference>
<dbReference type="GO" id="GO:0071555">
    <property type="term" value="P:cell wall organization"/>
    <property type="evidence" value="ECO:0007669"/>
    <property type="project" value="UniProtKB-KW"/>
</dbReference>
<dbReference type="CAZy" id="GH102">
    <property type="family name" value="Glycoside Hydrolase Family 102"/>
</dbReference>
<dbReference type="AlphaFoldDB" id="A5FUT5"/>
<protein>
    <recommendedName>
        <fullName evidence="2">peptidoglycan lytic exotransglycosylase</fullName>
        <ecNumber evidence="2">4.2.2.n1</ecNumber>
    </recommendedName>
    <alternativeName>
        <fullName evidence="5">Murein hydrolase A</fullName>
    </alternativeName>
</protein>
<dbReference type="GO" id="GO:0019867">
    <property type="term" value="C:outer membrane"/>
    <property type="evidence" value="ECO:0007669"/>
    <property type="project" value="InterPro"/>
</dbReference>
<sequence length="400" mass="42039">MHRSTLRGLAAPFTAITLLAGCALPPAGAPQADHAGLTPVPFATLPGWSVEAAVAGLPSFQRSCKVIAVMPVDQTLGGAGVAGALGGKAGQWRAACAAAEAVPPDDAAAAQHFFEAWMVPYAASGATRITGYYEPVYPGSEIRERGYDVPIYGRPRNLVNANLSAFRDSSGKRRIVGRLRYGTMVPYYTRAQIEAGEINREAKVVAWVKNPVDAYMIQLQGAARLRLPDGTLIDLGFDGTNGRTYTPIGKLMVEKGYLKPDQVSITSIRAWLLAHPVEARGLMDANKNYVFFKRIRGVPDDLGTPGALDVPLAPEGSIAVDEKAIPLGAPVYVATKSLARLTTAQDIDVGAHGTSAAQIFFGIGNEAAAQASAQDGTGRIFIFLPRQPAAAPTSAKGASS</sequence>
<dbReference type="PROSITE" id="PS51257">
    <property type="entry name" value="PROKAR_LIPOPROTEIN"/>
    <property type="match status" value="1"/>
</dbReference>
<name>A5FUT5_ACICJ</name>
<proteinExistence type="predicted"/>
<organism evidence="8 9">
    <name type="scientific">Acidiphilium cryptum (strain JF-5)</name>
    <dbReference type="NCBI Taxonomy" id="349163"/>
    <lineage>
        <taxon>Bacteria</taxon>
        <taxon>Pseudomonadati</taxon>
        <taxon>Pseudomonadota</taxon>
        <taxon>Alphaproteobacteria</taxon>
        <taxon>Acetobacterales</taxon>
        <taxon>Acidocellaceae</taxon>
        <taxon>Acidiphilium</taxon>
    </lineage>
</organism>
<dbReference type="InterPro" id="IPR010611">
    <property type="entry name" value="3D_dom"/>
</dbReference>
<reference evidence="8 9" key="1">
    <citation type="submission" date="2007-05" db="EMBL/GenBank/DDBJ databases">
        <title>Complete sequence of chromosome of Acidiphilium cryptum JF-5.</title>
        <authorList>
            <consortium name="US DOE Joint Genome Institute"/>
            <person name="Copeland A."/>
            <person name="Lucas S."/>
            <person name="Lapidus A."/>
            <person name="Barry K."/>
            <person name="Detter J.C."/>
            <person name="Glavina del Rio T."/>
            <person name="Hammon N."/>
            <person name="Israni S."/>
            <person name="Dalin E."/>
            <person name="Tice H."/>
            <person name="Pitluck S."/>
            <person name="Sims D."/>
            <person name="Brettin T."/>
            <person name="Bruce D."/>
            <person name="Han C."/>
            <person name="Schmutz J."/>
            <person name="Larimer F."/>
            <person name="Land M."/>
            <person name="Hauser L."/>
            <person name="Kyrpides N."/>
            <person name="Kim E."/>
            <person name="Magnuson T."/>
            <person name="Richardson P."/>
        </authorList>
    </citation>
    <scope>NUCLEOTIDE SEQUENCE [LARGE SCALE GENOMIC DNA]</scope>
    <source>
        <strain evidence="8 9">JF-5</strain>
    </source>
</reference>
<dbReference type="HOGENOM" id="CLU_037751_0_0_5"/>
<dbReference type="SMART" id="SM00925">
    <property type="entry name" value="MltA"/>
    <property type="match status" value="1"/>
</dbReference>
<dbReference type="Proteomes" id="UP000000245">
    <property type="component" value="Chromosome"/>
</dbReference>
<dbReference type="GO" id="GO:0009254">
    <property type="term" value="P:peptidoglycan turnover"/>
    <property type="evidence" value="ECO:0007669"/>
    <property type="project" value="InterPro"/>
</dbReference>
<feature type="chain" id="PRO_5002681768" description="peptidoglycan lytic exotransglycosylase" evidence="6">
    <location>
        <begin position="30"/>
        <end position="400"/>
    </location>
</feature>
<dbReference type="Pfam" id="PF03562">
    <property type="entry name" value="MltA"/>
    <property type="match status" value="1"/>
</dbReference>
<keyword evidence="4" id="KW-0961">Cell wall biogenesis/degradation</keyword>
<evidence type="ECO:0000313" key="9">
    <source>
        <dbReference type="Proteomes" id="UP000000245"/>
    </source>
</evidence>
<accession>A5FUT5</accession>
<dbReference type="SUPFAM" id="SSF50685">
    <property type="entry name" value="Barwin-like endoglucanases"/>
    <property type="match status" value="1"/>
</dbReference>
<keyword evidence="6" id="KW-0732">Signal</keyword>
<dbReference type="PANTHER" id="PTHR30124">
    <property type="entry name" value="MEMBRANE-BOUND LYTIC MUREIN TRANSGLYCOSYLASE A"/>
    <property type="match status" value="1"/>
</dbReference>
<evidence type="ECO:0000313" key="8">
    <source>
        <dbReference type="EMBL" id="ABQ29367.1"/>
    </source>
</evidence>
<keyword evidence="9" id="KW-1185">Reference proteome</keyword>
<dbReference type="EC" id="4.2.2.n1" evidence="2"/>
<feature type="domain" description="Lytic transglycosylase MltA" evidence="7">
    <location>
        <begin position="136"/>
        <end position="293"/>
    </location>
</feature>
<comment type="catalytic activity">
    <reaction evidence="1">
        <text>Exolytic cleavage of the (1-&gt;4)-beta-glycosidic linkage between N-acetylmuramic acid (MurNAc) and N-acetylglucosamine (GlcNAc) residues in peptidoglycan, from either the reducing or the non-reducing ends of the peptidoglycan chains, with concomitant formation of a 1,6-anhydrobond in the MurNAc residue.</text>
        <dbReference type="EC" id="4.2.2.n1"/>
    </reaction>
</comment>
<dbReference type="Gene3D" id="2.40.40.10">
    <property type="entry name" value="RlpA-like domain"/>
    <property type="match status" value="1"/>
</dbReference>
<evidence type="ECO:0000256" key="6">
    <source>
        <dbReference type="SAM" id="SignalP"/>
    </source>
</evidence>
<dbReference type="Gene3D" id="2.40.240.50">
    <property type="entry name" value="Barwin-like endoglucanases"/>
    <property type="match status" value="1"/>
</dbReference>
<dbReference type="InterPro" id="IPR005300">
    <property type="entry name" value="MltA_B"/>
</dbReference>
<dbReference type="GO" id="GO:0009253">
    <property type="term" value="P:peptidoglycan catabolic process"/>
    <property type="evidence" value="ECO:0007669"/>
    <property type="project" value="TreeGrafter"/>
</dbReference>
<dbReference type="CDD" id="cd14668">
    <property type="entry name" value="mlta_B"/>
    <property type="match status" value="1"/>
</dbReference>
<evidence type="ECO:0000256" key="4">
    <source>
        <dbReference type="ARBA" id="ARBA00023316"/>
    </source>
</evidence>
<dbReference type="PANTHER" id="PTHR30124:SF0">
    <property type="entry name" value="MEMBRANE-BOUND LYTIC MUREIN TRANSGLYCOSYLASE A"/>
    <property type="match status" value="1"/>
</dbReference>
<dbReference type="InterPro" id="IPR026044">
    <property type="entry name" value="MltA"/>
</dbReference>
<evidence type="ECO:0000256" key="3">
    <source>
        <dbReference type="ARBA" id="ARBA00023239"/>
    </source>
</evidence>
<evidence type="ECO:0000256" key="1">
    <source>
        <dbReference type="ARBA" id="ARBA00001420"/>
    </source>
</evidence>
<gene>
    <name evidence="8" type="ordered locus">Acry_0139</name>
</gene>
<evidence type="ECO:0000256" key="5">
    <source>
        <dbReference type="ARBA" id="ARBA00030918"/>
    </source>
</evidence>
<dbReference type="STRING" id="349163.Acry_0139"/>
<dbReference type="GO" id="GO:0008933">
    <property type="term" value="F:peptidoglycan lytic transglycosylase activity"/>
    <property type="evidence" value="ECO:0007669"/>
    <property type="project" value="TreeGrafter"/>
</dbReference>
<dbReference type="InterPro" id="IPR036908">
    <property type="entry name" value="RlpA-like_sf"/>
</dbReference>
<dbReference type="eggNOG" id="COG2821">
    <property type="taxonomic scope" value="Bacteria"/>
</dbReference>